<keyword evidence="3" id="KW-1185">Reference proteome</keyword>
<name>A0ABT2D4A5_9BURK</name>
<evidence type="ECO:0008006" key="4">
    <source>
        <dbReference type="Google" id="ProtNLM"/>
    </source>
</evidence>
<reference evidence="2 3" key="1">
    <citation type="submission" date="2022-08" db="EMBL/GenBank/DDBJ databases">
        <title>Reclassification of Massilia species as members of the genera Telluria, Duganella, Pseudoduganella, Mokoshia gen. nov. and Zemynaea gen. nov. using orthogonal and non-orthogonal genome-based approaches.</title>
        <authorList>
            <person name="Bowman J.P."/>
        </authorList>
    </citation>
    <scope>NUCLEOTIDE SEQUENCE [LARGE SCALE GENOMIC DNA]</scope>
    <source>
        <strain evidence="2 3">JCM 31606</strain>
    </source>
</reference>
<gene>
    <name evidence="2" type="ORF">NX778_19255</name>
</gene>
<evidence type="ECO:0000256" key="1">
    <source>
        <dbReference type="SAM" id="SignalP"/>
    </source>
</evidence>
<feature type="signal peptide" evidence="1">
    <location>
        <begin position="1"/>
        <end position="24"/>
    </location>
</feature>
<dbReference type="EMBL" id="JANUGU010000007">
    <property type="protein sequence ID" value="MCS0660215.1"/>
    <property type="molecule type" value="Genomic_DNA"/>
</dbReference>
<feature type="chain" id="PRO_5046900646" description="DUF4398 domain-containing protein" evidence="1">
    <location>
        <begin position="25"/>
        <end position="183"/>
    </location>
</feature>
<organism evidence="2 3">
    <name type="scientific">Massilia terrae</name>
    <dbReference type="NCBI Taxonomy" id="1811224"/>
    <lineage>
        <taxon>Bacteria</taxon>
        <taxon>Pseudomonadati</taxon>
        <taxon>Pseudomonadota</taxon>
        <taxon>Betaproteobacteria</taxon>
        <taxon>Burkholderiales</taxon>
        <taxon>Oxalobacteraceae</taxon>
        <taxon>Telluria group</taxon>
        <taxon>Massilia</taxon>
    </lineage>
</organism>
<keyword evidence="1" id="KW-0732">Signal</keyword>
<evidence type="ECO:0000313" key="2">
    <source>
        <dbReference type="EMBL" id="MCS0660215.1"/>
    </source>
</evidence>
<comment type="caution">
    <text evidence="2">The sequence shown here is derived from an EMBL/GenBank/DDBJ whole genome shotgun (WGS) entry which is preliminary data.</text>
</comment>
<evidence type="ECO:0000313" key="3">
    <source>
        <dbReference type="Proteomes" id="UP001204621"/>
    </source>
</evidence>
<protein>
    <recommendedName>
        <fullName evidence="4">DUF4398 domain-containing protein</fullName>
    </recommendedName>
</protein>
<accession>A0ABT2D4A5</accession>
<proteinExistence type="predicted"/>
<dbReference type="RefSeq" id="WP_258813402.1">
    <property type="nucleotide sequence ID" value="NZ_JANUGU010000007.1"/>
</dbReference>
<dbReference type="Proteomes" id="UP001204621">
    <property type="component" value="Unassembled WGS sequence"/>
</dbReference>
<sequence length="183" mass="19422">MRSPHLLLLLGAAILWASHCRAQAVPDARTAYQQAKESAATNYKNAVAKCGGIAGNPHDVCVAEAKAARVQAEEEAGAAYENTLAAYTRARMRIASANYDRDKVRCKGLTGNPKDVCMVQAKAALVSAQADAKADKKTIEARNEATEDKQKAALKVALEKCDAYAGAAKEQCVAQAKATYVQP</sequence>